<accession>A0A9W7LG67</accession>
<reference evidence="2" key="1">
    <citation type="journal article" date="2023" name="Commun. Biol.">
        <title>Genome analysis of Parmales, the sister group of diatoms, reveals the evolutionary specialization of diatoms from phago-mixotrophs to photoautotrophs.</title>
        <authorList>
            <person name="Ban H."/>
            <person name="Sato S."/>
            <person name="Yoshikawa S."/>
            <person name="Yamada K."/>
            <person name="Nakamura Y."/>
            <person name="Ichinomiya M."/>
            <person name="Sato N."/>
            <person name="Blanc-Mathieu R."/>
            <person name="Endo H."/>
            <person name="Kuwata A."/>
            <person name="Ogata H."/>
        </authorList>
    </citation>
    <scope>NUCLEOTIDE SEQUENCE [LARGE SCALE GENOMIC DNA]</scope>
</reference>
<evidence type="ECO:0000313" key="1">
    <source>
        <dbReference type="EMBL" id="GMI48913.1"/>
    </source>
</evidence>
<sequence length="108" mass="12149">DGVRSPWHIYGGKEGGNLLVNFTDGEKGIELGRKILKLLLGEGKMEGGVSLGAGLVLKALKFYNCRQGHDQRTTRAGRLREILRKDWDVRTFRDLSHVSEIIKDAMER</sequence>
<gene>
    <name evidence="1" type="ORF">TrCOL_g12264</name>
</gene>
<comment type="caution">
    <text evidence="1">The sequence shown here is derived from an EMBL/GenBank/DDBJ whole genome shotgun (WGS) entry which is preliminary data.</text>
</comment>
<evidence type="ECO:0000313" key="2">
    <source>
        <dbReference type="Proteomes" id="UP001165065"/>
    </source>
</evidence>
<dbReference type="EMBL" id="BRYA01000442">
    <property type="protein sequence ID" value="GMI48913.1"/>
    <property type="molecule type" value="Genomic_DNA"/>
</dbReference>
<protein>
    <submittedName>
        <fullName evidence="1">Uncharacterized protein</fullName>
    </submittedName>
</protein>
<dbReference type="AlphaFoldDB" id="A0A9W7LG67"/>
<dbReference type="Proteomes" id="UP001165065">
    <property type="component" value="Unassembled WGS sequence"/>
</dbReference>
<keyword evidence="2" id="KW-1185">Reference proteome</keyword>
<organism evidence="1 2">
    <name type="scientific">Triparma columacea</name>
    <dbReference type="NCBI Taxonomy" id="722753"/>
    <lineage>
        <taxon>Eukaryota</taxon>
        <taxon>Sar</taxon>
        <taxon>Stramenopiles</taxon>
        <taxon>Ochrophyta</taxon>
        <taxon>Bolidophyceae</taxon>
        <taxon>Parmales</taxon>
        <taxon>Triparmaceae</taxon>
        <taxon>Triparma</taxon>
    </lineage>
</organism>
<proteinExistence type="predicted"/>
<feature type="non-terminal residue" evidence="1">
    <location>
        <position position="1"/>
    </location>
</feature>
<name>A0A9W7LG67_9STRA</name>